<name>A0A968GCJ4_9SPIO</name>
<dbReference type="RefSeq" id="WP_167703186.1">
    <property type="nucleotide sequence ID" value="NZ_CP118168.1"/>
</dbReference>
<evidence type="ECO:0000313" key="1">
    <source>
        <dbReference type="EMBL" id="NIZ46734.1"/>
    </source>
</evidence>
<sequence>MKMMLLRRFVFSIAILYSGYIGFAQEFERIHWESQDGQRDVSLIRIDNGSKNRPIMWRYQMHEPFVEFDMVALHFNRQVYLWRAQDIVSVKNRYVLGAPQVEHRVRATPQQGLTPPHLERPLAAGGSVRMQGSFQRVRTKPTLTQQMLYIDMVLPKRVLTELKTAEYIELHLFDSTTNVTKEAFVLTESELQELQAWLLMKE</sequence>
<dbReference type="EMBL" id="JAATLK010000001">
    <property type="protein sequence ID" value="NIZ46734.1"/>
    <property type="molecule type" value="Genomic_DNA"/>
</dbReference>
<protein>
    <submittedName>
        <fullName evidence="1">Uncharacterized protein</fullName>
    </submittedName>
</protein>
<proteinExistence type="predicted"/>
<keyword evidence="2" id="KW-1185">Reference proteome</keyword>
<gene>
    <name evidence="1" type="ORF">HCT46_02175</name>
</gene>
<reference evidence="1" key="1">
    <citation type="submission" date="2020-03" db="EMBL/GenBank/DDBJ databases">
        <title>Spirochaetal bacteria isolated from arthropods constitute a novel genus Entomospira genus novum within the order Spirochaetales.</title>
        <authorList>
            <person name="Grana-Miraglia L."/>
            <person name="Sikutova S."/>
            <person name="Fingerle V."/>
            <person name="Sing A."/>
            <person name="Castillo-Ramirez S."/>
            <person name="Margos G."/>
            <person name="Rudolf I."/>
        </authorList>
    </citation>
    <scope>NUCLEOTIDE SEQUENCE</scope>
    <source>
        <strain evidence="1">BR208</strain>
    </source>
</reference>
<evidence type="ECO:0000313" key="2">
    <source>
        <dbReference type="Proteomes" id="UP000752013"/>
    </source>
</evidence>
<comment type="caution">
    <text evidence="1">The sequence shown here is derived from an EMBL/GenBank/DDBJ whole genome shotgun (WGS) entry which is preliminary data.</text>
</comment>
<accession>A0A968GCJ4</accession>
<dbReference type="Proteomes" id="UP000752013">
    <property type="component" value="Unassembled WGS sequence"/>
</dbReference>
<dbReference type="AlphaFoldDB" id="A0A968GCJ4"/>
<organism evidence="1 2">
    <name type="scientific">Entomospira nematocerorum</name>
    <dbReference type="NCBI Taxonomy" id="2719987"/>
    <lineage>
        <taxon>Bacteria</taxon>
        <taxon>Pseudomonadati</taxon>
        <taxon>Spirochaetota</taxon>
        <taxon>Spirochaetia</taxon>
        <taxon>Spirochaetales</taxon>
        <taxon>Spirochaetaceae</taxon>
        <taxon>Entomospira</taxon>
    </lineage>
</organism>